<proteinExistence type="predicted"/>
<organism evidence="7 8">
    <name type="scientific">Sphagnum jensenii</name>
    <dbReference type="NCBI Taxonomy" id="128206"/>
    <lineage>
        <taxon>Eukaryota</taxon>
        <taxon>Viridiplantae</taxon>
        <taxon>Streptophyta</taxon>
        <taxon>Embryophyta</taxon>
        <taxon>Bryophyta</taxon>
        <taxon>Sphagnophytina</taxon>
        <taxon>Sphagnopsida</taxon>
        <taxon>Sphagnales</taxon>
        <taxon>Sphagnaceae</taxon>
        <taxon>Sphagnum</taxon>
    </lineage>
</organism>
<evidence type="ECO:0000256" key="2">
    <source>
        <dbReference type="ARBA" id="ARBA00004240"/>
    </source>
</evidence>
<protein>
    <submittedName>
        <fullName evidence="7">Uncharacterized protein</fullName>
    </submittedName>
</protein>
<comment type="subcellular location">
    <subcellularLocation>
        <location evidence="2">Endoplasmic reticulum</location>
    </subcellularLocation>
    <subcellularLocation>
        <location evidence="3">Membrane</location>
    </subcellularLocation>
    <subcellularLocation>
        <location evidence="1">Mitochondrion</location>
    </subcellularLocation>
</comment>
<evidence type="ECO:0000256" key="4">
    <source>
        <dbReference type="ARBA" id="ARBA00022824"/>
    </source>
</evidence>
<evidence type="ECO:0000256" key="6">
    <source>
        <dbReference type="ARBA" id="ARBA00023136"/>
    </source>
</evidence>
<dbReference type="InterPro" id="IPR052374">
    <property type="entry name" value="SERAC1"/>
</dbReference>
<keyword evidence="8" id="KW-1185">Reference proteome</keyword>
<name>A0ABP0W9J4_9BRYO</name>
<keyword evidence="5" id="KW-0496">Mitochondrion</keyword>
<sequence length="169" mass="19269">MNACWHAYQSSNRLHFYRLLAYHTVVELHQNSIADSTSNLFLAFLAWAGLFILQNSGGLHPRATMLEVSFRVLPLWPTEGVKLTEMPLTVIFVPGLQMPYQMDGSKTTWTTDGSGVFWPQRWLPEDLGKKKVRVLSVSYNSTASQWGKGDDVQKLEEFGSRLREELIHV</sequence>
<dbReference type="EMBL" id="OZ020110">
    <property type="protein sequence ID" value="CAK9263480.1"/>
    <property type="molecule type" value="Genomic_DNA"/>
</dbReference>
<keyword evidence="4" id="KW-0256">Endoplasmic reticulum</keyword>
<evidence type="ECO:0000313" key="7">
    <source>
        <dbReference type="EMBL" id="CAK9263480.1"/>
    </source>
</evidence>
<evidence type="ECO:0000256" key="1">
    <source>
        <dbReference type="ARBA" id="ARBA00004173"/>
    </source>
</evidence>
<dbReference type="Proteomes" id="UP001497444">
    <property type="component" value="Chromosome 15"/>
</dbReference>
<gene>
    <name evidence="7" type="ORF">CSSPJE1EN1_LOCUS8958</name>
</gene>
<reference evidence="7" key="1">
    <citation type="submission" date="2024-02" db="EMBL/GenBank/DDBJ databases">
        <authorList>
            <consortium name="ELIXIR-Norway"/>
            <consortium name="Elixir Norway"/>
        </authorList>
    </citation>
    <scope>NUCLEOTIDE SEQUENCE</scope>
</reference>
<accession>A0ABP0W9J4</accession>
<evidence type="ECO:0000313" key="8">
    <source>
        <dbReference type="Proteomes" id="UP001497444"/>
    </source>
</evidence>
<dbReference type="PANTHER" id="PTHR48182:SF2">
    <property type="entry name" value="PROTEIN SERAC1"/>
    <property type="match status" value="1"/>
</dbReference>
<evidence type="ECO:0000256" key="5">
    <source>
        <dbReference type="ARBA" id="ARBA00023128"/>
    </source>
</evidence>
<evidence type="ECO:0000256" key="3">
    <source>
        <dbReference type="ARBA" id="ARBA00004370"/>
    </source>
</evidence>
<keyword evidence="6" id="KW-0472">Membrane</keyword>
<dbReference type="PANTHER" id="PTHR48182">
    <property type="entry name" value="PROTEIN SERAC1"/>
    <property type="match status" value="1"/>
</dbReference>